<keyword evidence="11" id="KW-0648">Protein biosynthesis</keyword>
<dbReference type="GeneID" id="19889864"/>
<dbReference type="STRING" id="655819.J5JE25"/>
<dbReference type="InterPro" id="IPR029071">
    <property type="entry name" value="Ubiquitin-like_domsf"/>
</dbReference>
<evidence type="ECO:0000313" key="20">
    <source>
        <dbReference type="EMBL" id="EJP64148.1"/>
    </source>
</evidence>
<dbReference type="SMART" id="SM00213">
    <property type="entry name" value="UBQ"/>
    <property type="match status" value="1"/>
</dbReference>
<evidence type="ECO:0000256" key="2">
    <source>
        <dbReference type="ARBA" id="ARBA00004123"/>
    </source>
</evidence>
<dbReference type="PANTHER" id="PTHR11673">
    <property type="entry name" value="TRANSLATION INITIATION FACTOR 5A FAMILY MEMBER"/>
    <property type="match status" value="1"/>
</dbReference>
<dbReference type="InterPro" id="IPR008991">
    <property type="entry name" value="Translation_prot_SH3-like_sf"/>
</dbReference>
<dbReference type="InterPro" id="IPR038587">
    <property type="entry name" value="Ribosomal_eL40_sf"/>
</dbReference>
<dbReference type="RefSeq" id="XP_008600171.1">
    <property type="nucleotide sequence ID" value="XM_008601949.1"/>
</dbReference>
<evidence type="ECO:0000256" key="3">
    <source>
        <dbReference type="ARBA" id="ARBA00004496"/>
    </source>
</evidence>
<dbReference type="SUPFAM" id="SSF54236">
    <property type="entry name" value="Ubiquitin-like"/>
    <property type="match status" value="1"/>
</dbReference>
<dbReference type="SUPFAM" id="SSF50249">
    <property type="entry name" value="Nucleic acid-binding proteins"/>
    <property type="match status" value="1"/>
</dbReference>
<evidence type="ECO:0000259" key="19">
    <source>
        <dbReference type="PROSITE" id="PS50053"/>
    </source>
</evidence>
<accession>J5JE25</accession>
<dbReference type="Pfam" id="PF01287">
    <property type="entry name" value="eIF-5a"/>
    <property type="match status" value="1"/>
</dbReference>
<keyword evidence="20" id="KW-0396">Initiation factor</keyword>
<evidence type="ECO:0000313" key="21">
    <source>
        <dbReference type="Proteomes" id="UP000002762"/>
    </source>
</evidence>
<comment type="function">
    <text evidence="17">Component of the ribosome, a large ribonucleoprotein complex responsible for the synthesis of proteins in the cell. The small ribosomal subunit (SSU) binds messenger RNAs (mRNAs) and translates the encoded message by selecting cognate aminoacyl-transfer RNA (tRNA) molecules. The large subunit (LSU) contains the ribosomal catalytic site termed the peptidyl transferase center (PTC), which catalyzes the formation of peptide bonds, thereby polymerizing the amino acids delivered by tRNAs into a polypeptide chain. The nascent polypeptides leave the ribosome through a tunnel in the LSU and interact with protein factors that function in enzymatic processing, targeting, and the membrane insertion of nascent chains at the exit of the ribosomal tunnel. eL40 is essential for translation of a subset of cellular transcripts, including stress response transcripts, such as DDR2.</text>
</comment>
<sequence length="897" mass="100785">MSAEEHDVTFESADAGASLTFPMQCSALRKNGFVVIKGRPCKIIDMSTSKTGKHGHAKVHLVATDIFTGKKYEDLSPSTHNMDVPNVSRREYQLLDISDDGFLSLMNDDGDTKDDVRMPSDGEIADKIKKLFQEEEKDTNVIILTSMGEQACVEAKEAPKGKSIYGFSTRMVNLLTSVCLRLQARFALFSCEFATAALPEWRGPAERKLLHANGRRAEPLAHNLIHLAANIAWFYTESQQPYTMTFGTRILEREFLQPFWLDDGMRYCARGHQVEGYVQFDVGDAVDAGMIGTVFKKQKAVKEKEKRQLTGEAGKLLYLEALQLLLRMQVLWLIQERGHREELETVVRDLWDLRIRGATALGQGTAPDANAEDVLQVFSSQPSIIEPTKLWTSKSKAQDWGTDRGLGWPMPSLSDTLALCYLGCYLLRIPTRLGELIKWANDRHLPYRNAFQQLPTEMQERMPSNYIKLLKLPMRSALEGAQAYSAVMDLACSYHLNYNMLFPDLNYMPILVQYAKLLALPVECIVAVRRICNALGYRFHLPVQSTRVYPLHNPEVRLIALLIVATKLCFPFHGGSPLTVSDDGLILPSFDWNSWESARGQPEPDKARTFNGVTPSDVANMTDDDLDAYYRHIASFLETKNTNPVTAFFPVEPEPVPDPVRADPTPEEVDDMARTVLQSAVGMPNTEVPNQYAYEAYRQVDDLSPMAKCFYSAISSAAEVTLDTTVRAVYMLEQAIVAWQKAEAPVEPSAPSRNPEPIALEDRSTDKSPNDSFVKTLTGKTITLEVESSDTIDNVKSKIQDKEGIPPDQQRLIFAGKQLEDGRTLSDYNIQKESTLHLVLRLRGGIIEPSLKALASKFNCEKMICRKCYARLPPRATNCRKRKCGHTNQLRPKKKLK</sequence>
<dbReference type="Pfam" id="PF00240">
    <property type="entry name" value="ubiquitin"/>
    <property type="match status" value="1"/>
</dbReference>
<dbReference type="InterPro" id="IPR020189">
    <property type="entry name" value="IF5A_C"/>
</dbReference>
<keyword evidence="7" id="KW-0963">Cytoplasm</keyword>
<dbReference type="InterPro" id="IPR001975">
    <property type="entry name" value="Ribosomal_eL40_dom"/>
</dbReference>
<dbReference type="OrthoDB" id="428577at2759"/>
<dbReference type="HOGENOM" id="CLU_016553_0_1_1"/>
<evidence type="ECO:0000256" key="4">
    <source>
        <dbReference type="ARBA" id="ARBA00006016"/>
    </source>
</evidence>
<dbReference type="GO" id="GO:0005737">
    <property type="term" value="C:cytoplasm"/>
    <property type="evidence" value="ECO:0007669"/>
    <property type="project" value="UniProtKB-SubCell"/>
</dbReference>
<dbReference type="InterPro" id="IPR048540">
    <property type="entry name" value="Rrn7_cyclin_N"/>
</dbReference>
<dbReference type="GO" id="GO:0045901">
    <property type="term" value="P:positive regulation of translational elongation"/>
    <property type="evidence" value="ECO:0007669"/>
    <property type="project" value="InterPro"/>
</dbReference>
<dbReference type="InterPro" id="IPR012340">
    <property type="entry name" value="NA-bd_OB-fold"/>
</dbReference>
<dbReference type="EMBL" id="JH725170">
    <property type="protein sequence ID" value="EJP64148.1"/>
    <property type="molecule type" value="Genomic_DNA"/>
</dbReference>
<dbReference type="FunFam" id="4.10.1060.50:FF:000001">
    <property type="entry name" value="ubiquitin-60S ribosomal protein L40"/>
    <property type="match status" value="1"/>
</dbReference>
<dbReference type="GO" id="GO:0003746">
    <property type="term" value="F:translation elongation factor activity"/>
    <property type="evidence" value="ECO:0007669"/>
    <property type="project" value="UniProtKB-KW"/>
</dbReference>
<keyword evidence="14" id="KW-0539">Nucleus</keyword>
<dbReference type="GO" id="GO:0016567">
    <property type="term" value="P:protein ubiquitination"/>
    <property type="evidence" value="ECO:0007669"/>
    <property type="project" value="UniProtKB-ARBA"/>
</dbReference>
<dbReference type="AlphaFoldDB" id="J5JE25"/>
<comment type="similarity">
    <text evidence="6">In the C-terminal section; belongs to the eukaryotic ribosomal protein eL40 family.</text>
</comment>
<dbReference type="SMART" id="SM01377">
    <property type="entry name" value="Ribosomal_L40e"/>
    <property type="match status" value="1"/>
</dbReference>
<keyword evidence="13" id="KW-0385">Hypusine</keyword>
<dbReference type="GO" id="GO:0003723">
    <property type="term" value="F:RNA binding"/>
    <property type="evidence" value="ECO:0007669"/>
    <property type="project" value="UniProtKB-KW"/>
</dbReference>
<dbReference type="GO" id="GO:1990904">
    <property type="term" value="C:ribonucleoprotein complex"/>
    <property type="evidence" value="ECO:0007669"/>
    <property type="project" value="UniProtKB-KW"/>
</dbReference>
<comment type="similarity">
    <text evidence="5">In the N-terminal section; belongs to the ubiquitin family.</text>
</comment>
<evidence type="ECO:0000256" key="5">
    <source>
        <dbReference type="ARBA" id="ARBA00008373"/>
    </source>
</evidence>
<evidence type="ECO:0000256" key="8">
    <source>
        <dbReference type="ARBA" id="ARBA00022499"/>
    </source>
</evidence>
<dbReference type="Pfam" id="PF21485">
    <property type="entry name" value="IF5A-like_N"/>
    <property type="match status" value="1"/>
</dbReference>
<comment type="similarity">
    <text evidence="4">Belongs to the eIF-5A family.</text>
</comment>
<proteinExistence type="inferred from homology"/>
<organism evidence="20 21">
    <name type="scientific">Beauveria bassiana (strain ARSEF 2860)</name>
    <name type="common">White muscardine disease fungus</name>
    <name type="synonym">Tritirachium shiotae</name>
    <dbReference type="NCBI Taxonomy" id="655819"/>
    <lineage>
        <taxon>Eukaryota</taxon>
        <taxon>Fungi</taxon>
        <taxon>Dikarya</taxon>
        <taxon>Ascomycota</taxon>
        <taxon>Pezizomycotina</taxon>
        <taxon>Sordariomycetes</taxon>
        <taxon>Hypocreomycetidae</taxon>
        <taxon>Hypocreales</taxon>
        <taxon>Cordycipitaceae</taxon>
        <taxon>Beauveria</taxon>
    </lineage>
</organism>
<dbReference type="Gene3D" id="4.10.1060.50">
    <property type="match status" value="1"/>
</dbReference>
<comment type="function">
    <text evidence="1">Component of the 60S subunit of the ribosome.</text>
</comment>
<dbReference type="SMART" id="SM01376">
    <property type="entry name" value="eIF-5a"/>
    <property type="match status" value="1"/>
</dbReference>
<dbReference type="PROSITE" id="PS00299">
    <property type="entry name" value="UBIQUITIN_1"/>
    <property type="match status" value="1"/>
</dbReference>
<dbReference type="GO" id="GO:0006452">
    <property type="term" value="P:translational frameshifting"/>
    <property type="evidence" value="ECO:0007669"/>
    <property type="project" value="UniProtKB-ARBA"/>
</dbReference>
<dbReference type="FunFam" id="3.10.20.90:FF:000014">
    <property type="entry name" value="Ubiquitin-60S ribosomal L40 fusion"/>
    <property type="match status" value="1"/>
</dbReference>
<feature type="region of interest" description="Disordered" evidence="18">
    <location>
        <begin position="743"/>
        <end position="774"/>
    </location>
</feature>
<dbReference type="Pfam" id="PF01020">
    <property type="entry name" value="Ribosomal_L40e"/>
    <property type="match status" value="1"/>
</dbReference>
<keyword evidence="9" id="KW-0251">Elongation factor</keyword>
<evidence type="ECO:0000256" key="6">
    <source>
        <dbReference type="ARBA" id="ARBA00010570"/>
    </source>
</evidence>
<dbReference type="FunFam" id="2.40.50.140:FF:000034">
    <property type="entry name" value="Eukaryotic translation initiation factor 5A"/>
    <property type="match status" value="1"/>
</dbReference>
<dbReference type="Gene3D" id="2.40.50.140">
    <property type="entry name" value="Nucleic acid-binding proteins"/>
    <property type="match status" value="1"/>
</dbReference>
<dbReference type="GO" id="GO:0043022">
    <property type="term" value="F:ribosome binding"/>
    <property type="evidence" value="ECO:0007669"/>
    <property type="project" value="InterPro"/>
</dbReference>
<keyword evidence="12" id="KW-0689">Ribosomal protein</keyword>
<evidence type="ECO:0000256" key="7">
    <source>
        <dbReference type="ARBA" id="ARBA00022490"/>
    </source>
</evidence>
<evidence type="ECO:0000256" key="14">
    <source>
        <dbReference type="ARBA" id="ARBA00023242"/>
    </source>
</evidence>
<evidence type="ECO:0000256" key="11">
    <source>
        <dbReference type="ARBA" id="ARBA00022917"/>
    </source>
</evidence>
<name>J5JE25_BEAB2</name>
<evidence type="ECO:0000256" key="1">
    <source>
        <dbReference type="ARBA" id="ARBA00002241"/>
    </source>
</evidence>
<dbReference type="GO" id="GO:0045905">
    <property type="term" value="P:positive regulation of translational termination"/>
    <property type="evidence" value="ECO:0007669"/>
    <property type="project" value="InterPro"/>
</dbReference>
<dbReference type="Pfam" id="PF20645">
    <property type="entry name" value="Rrn7_cyclin_C"/>
    <property type="match status" value="1"/>
</dbReference>
<dbReference type="InterPro" id="IPR048538">
    <property type="entry name" value="Rrn7_cyclin_C"/>
</dbReference>
<keyword evidence="21" id="KW-1185">Reference proteome</keyword>
<feature type="compositionally biased region" description="Basic and acidic residues" evidence="18">
    <location>
        <begin position="760"/>
        <end position="769"/>
    </location>
</feature>
<evidence type="ECO:0000256" key="13">
    <source>
        <dbReference type="ARBA" id="ARBA00023071"/>
    </source>
</evidence>
<dbReference type="CDD" id="cd01803">
    <property type="entry name" value="Ubl_ubiquitin"/>
    <property type="match status" value="1"/>
</dbReference>
<dbReference type="CDD" id="cd04468">
    <property type="entry name" value="S1_eIF5A"/>
    <property type="match status" value="1"/>
</dbReference>
<dbReference type="SUPFAM" id="SSF57829">
    <property type="entry name" value="Zn-binding ribosomal proteins"/>
    <property type="match status" value="1"/>
</dbReference>
<dbReference type="FunFam" id="2.30.30.30:FF:000007">
    <property type="entry name" value="Eukaryotic translation initiation factor 5A"/>
    <property type="match status" value="1"/>
</dbReference>
<dbReference type="GO" id="GO:0005634">
    <property type="term" value="C:nucleus"/>
    <property type="evidence" value="ECO:0007669"/>
    <property type="project" value="UniProtKB-SubCell"/>
</dbReference>
<dbReference type="Proteomes" id="UP000002762">
    <property type="component" value="Unassembled WGS sequence"/>
</dbReference>
<evidence type="ECO:0000256" key="17">
    <source>
        <dbReference type="ARBA" id="ARBA00045962"/>
    </source>
</evidence>
<comment type="subunit">
    <text evidence="16">Part of the 60S ribosomal subunit.</text>
</comment>
<evidence type="ECO:0000256" key="12">
    <source>
        <dbReference type="ARBA" id="ARBA00022980"/>
    </source>
</evidence>
<dbReference type="InterPro" id="IPR019769">
    <property type="entry name" value="Trans_elong_IF5A_hypusine_site"/>
</dbReference>
<dbReference type="PROSITE" id="PS00302">
    <property type="entry name" value="IF5A_HYPUSINE"/>
    <property type="match status" value="1"/>
</dbReference>
<protein>
    <submittedName>
        <fullName evidence="20">Eukaryotic translation initiation factor 5A</fullName>
    </submittedName>
</protein>
<reference evidence="20 21" key="1">
    <citation type="journal article" date="2012" name="Sci. Rep.">
        <title>Genomic perspectives on the evolution of fungal entomopathogenicity in Beauveria bassiana.</title>
        <authorList>
            <person name="Xiao G."/>
            <person name="Ying S.H."/>
            <person name="Zheng P."/>
            <person name="Wang Z.L."/>
            <person name="Zhang S."/>
            <person name="Xie X.Q."/>
            <person name="Shang Y."/>
            <person name="St Leger R.J."/>
            <person name="Zhao G.P."/>
            <person name="Wang C."/>
            <person name="Feng M.G."/>
        </authorList>
    </citation>
    <scope>NUCLEOTIDE SEQUENCE [LARGE SCALE GENOMIC DNA]</scope>
    <source>
        <strain evidence="20 21">ARSEF 2860</strain>
    </source>
</reference>
<evidence type="ECO:0000256" key="10">
    <source>
        <dbReference type="ARBA" id="ARBA00022884"/>
    </source>
</evidence>
<evidence type="ECO:0000256" key="15">
    <source>
        <dbReference type="ARBA" id="ARBA00023274"/>
    </source>
</evidence>
<dbReference type="InterPro" id="IPR000626">
    <property type="entry name" value="Ubiquitin-like_dom"/>
</dbReference>
<dbReference type="InterPro" id="IPR014722">
    <property type="entry name" value="Rib_uL2_dom2"/>
</dbReference>
<dbReference type="Gene3D" id="2.30.30.30">
    <property type="match status" value="1"/>
</dbReference>
<dbReference type="GO" id="GO:0000055">
    <property type="term" value="P:ribosomal large subunit export from nucleus"/>
    <property type="evidence" value="ECO:0007669"/>
    <property type="project" value="UniProtKB-ARBA"/>
</dbReference>
<dbReference type="GO" id="GO:0003735">
    <property type="term" value="F:structural constituent of ribosome"/>
    <property type="evidence" value="ECO:0007669"/>
    <property type="project" value="InterPro"/>
</dbReference>
<evidence type="ECO:0000256" key="16">
    <source>
        <dbReference type="ARBA" id="ARBA00035124"/>
    </source>
</evidence>
<evidence type="ECO:0000256" key="18">
    <source>
        <dbReference type="SAM" id="MobiDB-lite"/>
    </source>
</evidence>
<feature type="domain" description="Ubiquitin-like" evidence="19">
    <location>
        <begin position="773"/>
        <end position="845"/>
    </location>
</feature>
<evidence type="ECO:0000256" key="9">
    <source>
        <dbReference type="ARBA" id="ARBA00022768"/>
    </source>
</evidence>
<keyword evidence="15" id="KW-0687">Ribonucleoprotein</keyword>
<dbReference type="InterPro" id="IPR019954">
    <property type="entry name" value="Ubiquitin_CS"/>
</dbReference>
<comment type="subcellular location">
    <subcellularLocation>
        <location evidence="3">Cytoplasm</location>
    </subcellularLocation>
    <subcellularLocation>
        <location evidence="2">Nucleus</location>
    </subcellularLocation>
</comment>
<dbReference type="InParanoid" id="J5JE25"/>
<dbReference type="GO" id="GO:0005840">
    <property type="term" value="C:ribosome"/>
    <property type="evidence" value="ECO:0007669"/>
    <property type="project" value="UniProtKB-KW"/>
</dbReference>
<dbReference type="InterPro" id="IPR001884">
    <property type="entry name" value="IF5A-like"/>
</dbReference>
<dbReference type="Gene3D" id="3.10.20.90">
    <property type="entry name" value="Phosphatidylinositol 3-kinase Catalytic Subunit, Chain A, domain 1"/>
    <property type="match status" value="1"/>
</dbReference>
<dbReference type="Pfam" id="PF20644">
    <property type="entry name" value="Rrn7_cyclin_N"/>
    <property type="match status" value="1"/>
</dbReference>
<dbReference type="GO" id="GO:0003743">
    <property type="term" value="F:translation initiation factor activity"/>
    <property type="evidence" value="ECO:0007669"/>
    <property type="project" value="UniProtKB-KW"/>
</dbReference>
<keyword evidence="8" id="KW-1017">Isopeptide bond</keyword>
<dbReference type="PROSITE" id="PS50053">
    <property type="entry name" value="UBIQUITIN_2"/>
    <property type="match status" value="1"/>
</dbReference>
<gene>
    <name evidence="20" type="ORF">BBA_06852</name>
</gene>
<dbReference type="SUPFAM" id="SSF50104">
    <property type="entry name" value="Translation proteins SH3-like domain"/>
    <property type="match status" value="1"/>
</dbReference>
<dbReference type="InterPro" id="IPR048670">
    <property type="entry name" value="IF5A-like_N"/>
</dbReference>
<dbReference type="NCBIfam" id="TIGR00037">
    <property type="entry name" value="eIF_5A"/>
    <property type="match status" value="1"/>
</dbReference>
<dbReference type="InterPro" id="IPR019956">
    <property type="entry name" value="Ubiquitin_dom"/>
</dbReference>
<dbReference type="PRINTS" id="PR00348">
    <property type="entry name" value="UBIQUITIN"/>
</dbReference>
<keyword evidence="10" id="KW-0694">RNA-binding</keyword>
<dbReference type="InterPro" id="IPR011332">
    <property type="entry name" value="Ribosomal_zn-bd"/>
</dbReference>